<dbReference type="Proteomes" id="UP000215059">
    <property type="component" value="Unassembled WGS sequence"/>
</dbReference>
<dbReference type="FunFam" id="3.40.50.150:FF:000088">
    <property type="entry name" value="Polyamine aminopropyltransferase"/>
    <property type="match status" value="1"/>
</dbReference>
<name>A0A235FF46_9BACL</name>
<dbReference type="Gene3D" id="3.40.50.150">
    <property type="entry name" value="Vaccinia Virus protein VP39"/>
    <property type="match status" value="1"/>
</dbReference>
<evidence type="ECO:0000256" key="2">
    <source>
        <dbReference type="ARBA" id="ARBA00022679"/>
    </source>
</evidence>
<comment type="function">
    <text evidence="4">Catalyzes the irreversible transfer of a propylamine group from the amino donor S-adenosylmethioninamine (decarboxy-AdoMet) to putrescine (1,4-diaminobutane) to yield spermidine.</text>
</comment>
<dbReference type="SUPFAM" id="SSF53335">
    <property type="entry name" value="S-adenosyl-L-methionine-dependent methyltransferases"/>
    <property type="match status" value="1"/>
</dbReference>
<organism evidence="7 8">
    <name type="scientific">Fictibacillus aquaticus</name>
    <dbReference type="NCBI Taxonomy" id="2021314"/>
    <lineage>
        <taxon>Bacteria</taxon>
        <taxon>Bacillati</taxon>
        <taxon>Bacillota</taxon>
        <taxon>Bacilli</taxon>
        <taxon>Bacillales</taxon>
        <taxon>Fictibacillaceae</taxon>
        <taxon>Fictibacillus</taxon>
    </lineage>
</organism>
<dbReference type="CDD" id="cd02440">
    <property type="entry name" value="AdoMet_MTases"/>
    <property type="match status" value="1"/>
</dbReference>
<sequence>MSNGDIWDKKGLREMVNHRHKMLVNEKSKFQDITVLEAVDIRMYLNEQLQFSSLDERIYHQALVHPAFHLSDSRARVLILGGGDGLALREVFKYKEVEEVVLVDIDEKVIQTSQTVPSIVELNNGSLLDKRVNVKIQDAREYVLNGSSKFDVIIVDFPDPAETILARLYAKEMFEKLYNRLTNGGVIVCQSNSPSDAPGVYWTIGKTMESAGFHTKGYHAIVPSFGDWGFHLGQKSKIEIEEDIYLKTRAMPSYEEMFTFSKNVLKEKNKAAVNSEKNLILHHLYEEDMKKWHA</sequence>
<feature type="domain" description="PABS" evidence="6">
    <location>
        <begin position="5"/>
        <end position="235"/>
    </location>
</feature>
<accession>A0A235FF46</accession>
<dbReference type="PROSITE" id="PS01330">
    <property type="entry name" value="PABS_1"/>
    <property type="match status" value="1"/>
</dbReference>
<dbReference type="UniPathway" id="UPA00248">
    <property type="reaction ID" value="UER00314"/>
</dbReference>
<dbReference type="PANTHER" id="PTHR43317:SF1">
    <property type="entry name" value="THERMOSPERMINE SYNTHASE ACAULIS5"/>
    <property type="match status" value="1"/>
</dbReference>
<dbReference type="InterPro" id="IPR030374">
    <property type="entry name" value="PABS"/>
</dbReference>
<comment type="caution">
    <text evidence="7">The sequence shown here is derived from an EMBL/GenBank/DDBJ whole genome shotgun (WGS) entry which is preliminary data.</text>
</comment>
<comment type="catalytic activity">
    <reaction evidence="4">
        <text>S-adenosyl 3-(methylsulfanyl)propylamine + putrescine = S-methyl-5'-thioadenosine + spermidine + H(+)</text>
        <dbReference type="Rhea" id="RHEA:12721"/>
        <dbReference type="ChEBI" id="CHEBI:15378"/>
        <dbReference type="ChEBI" id="CHEBI:17509"/>
        <dbReference type="ChEBI" id="CHEBI:57443"/>
        <dbReference type="ChEBI" id="CHEBI:57834"/>
        <dbReference type="ChEBI" id="CHEBI:326268"/>
        <dbReference type="EC" id="2.5.1.16"/>
    </reaction>
</comment>
<dbReference type="GO" id="GO:0004766">
    <property type="term" value="F:spermidine synthase activity"/>
    <property type="evidence" value="ECO:0007669"/>
    <property type="project" value="UniProtKB-UniRule"/>
</dbReference>
<feature type="binding site" evidence="4">
    <location>
        <position position="104"/>
    </location>
    <ligand>
        <name>S-methyl-5'-thioadenosine</name>
        <dbReference type="ChEBI" id="CHEBI:17509"/>
    </ligand>
</feature>
<evidence type="ECO:0000256" key="5">
    <source>
        <dbReference type="PROSITE-ProRule" id="PRU00354"/>
    </source>
</evidence>
<dbReference type="PANTHER" id="PTHR43317">
    <property type="entry name" value="THERMOSPERMINE SYNTHASE ACAULIS5"/>
    <property type="match status" value="1"/>
</dbReference>
<dbReference type="InterPro" id="IPR029063">
    <property type="entry name" value="SAM-dependent_MTases_sf"/>
</dbReference>
<dbReference type="GO" id="GO:0010487">
    <property type="term" value="F:thermospermine synthase activity"/>
    <property type="evidence" value="ECO:0007669"/>
    <property type="project" value="UniProtKB-ARBA"/>
</dbReference>
<feature type="binding site" evidence="4">
    <location>
        <begin position="138"/>
        <end position="139"/>
    </location>
    <ligand>
        <name>S-methyl-5'-thioadenosine</name>
        <dbReference type="ChEBI" id="CHEBI:17509"/>
    </ligand>
</feature>
<feature type="active site" description="Proton acceptor" evidence="4 5">
    <location>
        <position position="156"/>
    </location>
</feature>
<dbReference type="InterPro" id="IPR030373">
    <property type="entry name" value="PABS_CS"/>
</dbReference>
<evidence type="ECO:0000313" key="7">
    <source>
        <dbReference type="EMBL" id="OYD59832.1"/>
    </source>
</evidence>
<keyword evidence="2 4" id="KW-0808">Transferase</keyword>
<dbReference type="AlphaFoldDB" id="A0A235FF46"/>
<evidence type="ECO:0000313" key="8">
    <source>
        <dbReference type="Proteomes" id="UP000215059"/>
    </source>
</evidence>
<keyword evidence="4" id="KW-0745">Spermidine biosynthesis</keyword>
<evidence type="ECO:0000256" key="4">
    <source>
        <dbReference type="HAMAP-Rule" id="MF_00198"/>
    </source>
</evidence>
<evidence type="ECO:0000256" key="3">
    <source>
        <dbReference type="ARBA" id="ARBA00023115"/>
    </source>
</evidence>
<comment type="pathway">
    <text evidence="4">Amine and polyamine biosynthesis; spermidine biosynthesis; spermidine from putrescine: step 1/1.</text>
</comment>
<dbReference type="EC" id="2.5.1.16" evidence="4"/>
<protein>
    <recommendedName>
        <fullName evidence="4">Polyamine aminopropyltransferase</fullName>
    </recommendedName>
    <alternativeName>
        <fullName evidence="4">Putrescine aminopropyltransferase</fullName>
        <shortName evidence="4">PAPT</shortName>
    </alternativeName>
    <alternativeName>
        <fullName evidence="4">Spermidine synthase</fullName>
        <shortName evidence="4">SPDS</shortName>
        <shortName evidence="4">SPDSY</shortName>
        <ecNumber evidence="4">2.5.1.16</ecNumber>
    </alternativeName>
</protein>
<gene>
    <name evidence="4" type="primary">speE</name>
    <name evidence="7" type="ORF">CGZ90_05180</name>
</gene>
<dbReference type="InterPro" id="IPR001045">
    <property type="entry name" value="Spermi_synthase"/>
</dbReference>
<keyword evidence="8" id="KW-1185">Reference proteome</keyword>
<dbReference type="EMBL" id="NOII01000001">
    <property type="protein sequence ID" value="OYD59832.1"/>
    <property type="molecule type" value="Genomic_DNA"/>
</dbReference>
<feature type="binding site" evidence="4">
    <location>
        <position position="31"/>
    </location>
    <ligand>
        <name>S-methyl-5'-thioadenosine</name>
        <dbReference type="ChEBI" id="CHEBI:17509"/>
    </ligand>
</feature>
<comment type="caution">
    <text evidence="4">Lacks conserved residue(s) required for the propagation of feature annotation.</text>
</comment>
<evidence type="ECO:0000256" key="1">
    <source>
        <dbReference type="ARBA" id="ARBA00007867"/>
    </source>
</evidence>
<reference evidence="7 8" key="1">
    <citation type="submission" date="2017-07" db="EMBL/GenBank/DDBJ databases">
        <title>Fictibacillus sp. nov. GDSW-R2A3 Genome sequencing and assembly.</title>
        <authorList>
            <person name="Mayilraj S."/>
        </authorList>
    </citation>
    <scope>NUCLEOTIDE SEQUENCE [LARGE SCALE GENOMIC DNA]</scope>
    <source>
        <strain evidence="7 8">GDSW-R2A3</strain>
    </source>
</reference>
<feature type="binding site" evidence="4">
    <location>
        <position position="60"/>
    </location>
    <ligand>
        <name>spermidine</name>
        <dbReference type="ChEBI" id="CHEBI:57834"/>
    </ligand>
</feature>
<keyword evidence="3 4" id="KW-0620">Polyamine biosynthesis</keyword>
<dbReference type="HAMAP" id="MF_00198">
    <property type="entry name" value="Spermidine_synth"/>
    <property type="match status" value="1"/>
</dbReference>
<feature type="binding site" evidence="4">
    <location>
        <position position="84"/>
    </location>
    <ligand>
        <name>spermidine</name>
        <dbReference type="ChEBI" id="CHEBI:57834"/>
    </ligand>
</feature>
<dbReference type="GO" id="GO:0008295">
    <property type="term" value="P:spermidine biosynthetic process"/>
    <property type="evidence" value="ECO:0007669"/>
    <property type="project" value="UniProtKB-UniRule"/>
</dbReference>
<evidence type="ECO:0000259" key="6">
    <source>
        <dbReference type="PROSITE" id="PS51006"/>
    </source>
</evidence>
<comment type="subunit">
    <text evidence="4">Homodimer or homotetramer.</text>
</comment>
<comment type="similarity">
    <text evidence="1 4">Belongs to the spermidine/spermine synthase family.</text>
</comment>
<dbReference type="PROSITE" id="PS51006">
    <property type="entry name" value="PABS_2"/>
    <property type="match status" value="1"/>
</dbReference>
<dbReference type="Pfam" id="PF01564">
    <property type="entry name" value="Spermine_synth"/>
    <property type="match status" value="1"/>
</dbReference>
<proteinExistence type="inferred from homology"/>